<evidence type="ECO:0000313" key="1">
    <source>
        <dbReference type="EMBL" id="QBZ60640.1"/>
    </source>
</evidence>
<dbReference type="Proteomes" id="UP000294847">
    <property type="component" value="Chromosome 4"/>
</dbReference>
<dbReference type="AlphaFoldDB" id="A0A4P7NFI5"/>
<name>A0A4P7NFI5_PYROR</name>
<accession>A0A4P7NFI5</accession>
<gene>
    <name evidence="1" type="ORF">PoMZ_07582</name>
</gene>
<proteinExistence type="predicted"/>
<organism evidence="1 2">
    <name type="scientific">Pyricularia oryzae</name>
    <name type="common">Rice blast fungus</name>
    <name type="synonym">Magnaporthe oryzae</name>
    <dbReference type="NCBI Taxonomy" id="318829"/>
    <lineage>
        <taxon>Eukaryota</taxon>
        <taxon>Fungi</taxon>
        <taxon>Dikarya</taxon>
        <taxon>Ascomycota</taxon>
        <taxon>Pezizomycotina</taxon>
        <taxon>Sordariomycetes</taxon>
        <taxon>Sordariomycetidae</taxon>
        <taxon>Magnaporthales</taxon>
        <taxon>Pyriculariaceae</taxon>
        <taxon>Pyricularia</taxon>
    </lineage>
</organism>
<sequence>MPFPFLALPAEIRVKVYREVLVSSPSILLEPDWWLLTPRHGDMPPEHILDIYEPDMLCPDKTISEQMENTPILPVVGCQSSQSWCPAILRVNKKVHAESAKVLYWDNTFCVDEYYPRRQDFEECLSPADRPETEASYLSIGVVPVLYGFLRGIGQKNRQYISSLSMPVPLLPLKLPPALSRVASLDVCQSLARMVETRNTYRTFIHPLGHQQRQHIMILSSLAPNLEWLEMTVCDLFSFFYDDSAHLDELSTTLGLLPKLKTVGFLVYKQAGGPNHASMVEAFDKRGWATEFGCVLCRCGLHPPSKKYILPKDNDLVDCLEFCYHASQERTVKRKKRRAAYSSGKGSR</sequence>
<dbReference type="PANTHER" id="PTHR42085">
    <property type="entry name" value="F-BOX DOMAIN-CONTAINING PROTEIN"/>
    <property type="match status" value="1"/>
</dbReference>
<dbReference type="EMBL" id="CP034207">
    <property type="protein sequence ID" value="QBZ60640.1"/>
    <property type="molecule type" value="Genomic_DNA"/>
</dbReference>
<evidence type="ECO:0000313" key="2">
    <source>
        <dbReference type="Proteomes" id="UP000294847"/>
    </source>
</evidence>
<protein>
    <submittedName>
        <fullName evidence="1">Uncharacterized protein</fullName>
    </submittedName>
</protein>
<dbReference type="InterPro" id="IPR038883">
    <property type="entry name" value="AN11006-like"/>
</dbReference>
<dbReference type="PANTHER" id="PTHR42085:SF2">
    <property type="entry name" value="F-BOX DOMAIN-CONTAINING PROTEIN"/>
    <property type="match status" value="1"/>
</dbReference>
<reference evidence="1 2" key="1">
    <citation type="journal article" date="2019" name="Mol. Biol. Evol.">
        <title>Blast fungal genomes show frequent chromosomal changes, gene gains and losses, and effector gene turnover.</title>
        <authorList>
            <person name="Gomez Luciano L.B."/>
            <person name="Jason Tsai I."/>
            <person name="Chuma I."/>
            <person name="Tosa Y."/>
            <person name="Chen Y.H."/>
            <person name="Li J.Y."/>
            <person name="Li M.Y."/>
            <person name="Jade Lu M.Y."/>
            <person name="Nakayashiki H."/>
            <person name="Li W.H."/>
        </authorList>
    </citation>
    <scope>NUCLEOTIDE SEQUENCE [LARGE SCALE GENOMIC DNA]</scope>
    <source>
        <strain evidence="1">MZ5-1-6</strain>
    </source>
</reference>